<dbReference type="GO" id="GO:0005524">
    <property type="term" value="F:ATP binding"/>
    <property type="evidence" value="ECO:0007669"/>
    <property type="project" value="UniProtKB-UniRule"/>
</dbReference>
<dbReference type="GO" id="GO:0003677">
    <property type="term" value="F:DNA binding"/>
    <property type="evidence" value="ECO:0007669"/>
    <property type="project" value="UniProtKB-UniRule"/>
</dbReference>
<comment type="caution">
    <text evidence="12">Lacks conserved residue(s) required for the propagation of feature annotation.</text>
</comment>
<comment type="subunit">
    <text evidence="12">Component of the replication restart primosome.</text>
</comment>
<dbReference type="Proteomes" id="UP000245872">
    <property type="component" value="Chromosome"/>
</dbReference>
<dbReference type="InterPro" id="IPR011545">
    <property type="entry name" value="DEAD/DEAH_box_helicase_dom"/>
</dbReference>
<proteinExistence type="inferred from homology"/>
<feature type="binding site" evidence="12">
    <location>
        <position position="471"/>
    </location>
    <ligand>
        <name>Zn(2+)</name>
        <dbReference type="ChEBI" id="CHEBI:29105"/>
        <label>2</label>
    </ligand>
</feature>
<evidence type="ECO:0000256" key="7">
    <source>
        <dbReference type="ARBA" id="ARBA00022833"/>
    </source>
</evidence>
<dbReference type="InterPro" id="IPR041222">
    <property type="entry name" value="PriA_3primeBD"/>
</dbReference>
<dbReference type="InterPro" id="IPR005259">
    <property type="entry name" value="PriA"/>
</dbReference>
<keyword evidence="10 12" id="KW-0413">Isomerase</keyword>
<dbReference type="SMART" id="SM00490">
    <property type="entry name" value="HELICc"/>
    <property type="match status" value="1"/>
</dbReference>
<dbReference type="Gene3D" id="3.40.50.300">
    <property type="entry name" value="P-loop containing nucleotide triphosphate hydrolases"/>
    <property type="match status" value="2"/>
</dbReference>
<evidence type="ECO:0000256" key="10">
    <source>
        <dbReference type="ARBA" id="ARBA00023235"/>
    </source>
</evidence>
<dbReference type="PANTHER" id="PTHR30580:SF0">
    <property type="entry name" value="PRIMOSOMAL PROTEIN N"/>
    <property type="match status" value="1"/>
</dbReference>
<keyword evidence="8 12" id="KW-0067">ATP-binding</keyword>
<comment type="cofactor">
    <cofactor evidence="12">
        <name>Zn(2+)</name>
        <dbReference type="ChEBI" id="CHEBI:29105"/>
    </cofactor>
    <text evidence="12">Binds 2 zinc ions per subunit.</text>
</comment>
<dbReference type="GO" id="GO:0006270">
    <property type="term" value="P:DNA replication initiation"/>
    <property type="evidence" value="ECO:0007669"/>
    <property type="project" value="TreeGrafter"/>
</dbReference>
<dbReference type="AlphaFoldDB" id="A0A2Z3LA25"/>
<comment type="catalytic activity">
    <reaction evidence="11 12">
        <text>ATP + H2O = ADP + phosphate + H(+)</text>
        <dbReference type="Rhea" id="RHEA:13065"/>
        <dbReference type="ChEBI" id="CHEBI:15377"/>
        <dbReference type="ChEBI" id="CHEBI:15378"/>
        <dbReference type="ChEBI" id="CHEBI:30616"/>
        <dbReference type="ChEBI" id="CHEBI:43474"/>
        <dbReference type="ChEBI" id="CHEBI:456216"/>
        <dbReference type="EC" id="5.6.2.4"/>
    </reaction>
</comment>
<dbReference type="Gene3D" id="3.40.1440.60">
    <property type="entry name" value="PriA, 3(prime) DNA-binding domain"/>
    <property type="match status" value="1"/>
</dbReference>
<feature type="binding site" evidence="12">
    <location>
        <position position="468"/>
    </location>
    <ligand>
        <name>Zn(2+)</name>
        <dbReference type="ChEBI" id="CHEBI:29105"/>
        <label>2</label>
    </ligand>
</feature>
<reference evidence="14 15" key="1">
    <citation type="submission" date="2018-05" db="EMBL/GenBank/DDBJ databases">
        <title>Candidatus Cardinium hertigii Genome Assembly.</title>
        <authorList>
            <person name="Showmaker K.C."/>
            <person name="Walden K.O."/>
            <person name="Fields C.J."/>
            <person name="Lambert K.N."/>
            <person name="Hudson M.E."/>
        </authorList>
    </citation>
    <scope>NUCLEOTIDE SEQUENCE [LARGE SCALE GENOMIC DNA]</scope>
    <source>
        <strain evidence="15">cHgTN10</strain>
    </source>
</reference>
<dbReference type="CDD" id="cd18804">
    <property type="entry name" value="SF2_C_priA"/>
    <property type="match status" value="1"/>
</dbReference>
<evidence type="ECO:0000256" key="1">
    <source>
        <dbReference type="ARBA" id="ARBA00022515"/>
    </source>
</evidence>
<dbReference type="GO" id="GO:0008270">
    <property type="term" value="F:zinc ion binding"/>
    <property type="evidence" value="ECO:0007669"/>
    <property type="project" value="UniProtKB-UniRule"/>
</dbReference>
<evidence type="ECO:0000256" key="12">
    <source>
        <dbReference type="HAMAP-Rule" id="MF_00983"/>
    </source>
</evidence>
<dbReference type="SMART" id="SM00487">
    <property type="entry name" value="DEXDc"/>
    <property type="match status" value="1"/>
</dbReference>
<keyword evidence="9 12" id="KW-0238">DNA-binding</keyword>
<name>A0A2Z3LA25_9BACT</name>
<organism evidence="14 15">
    <name type="scientific">Candidatus Cardinium hertigii</name>
    <dbReference type="NCBI Taxonomy" id="247481"/>
    <lineage>
        <taxon>Bacteria</taxon>
        <taxon>Pseudomonadati</taxon>
        <taxon>Bacteroidota</taxon>
        <taxon>Cytophagia</taxon>
        <taxon>Cytophagales</taxon>
        <taxon>Amoebophilaceae</taxon>
        <taxon>Candidatus Cardinium</taxon>
    </lineage>
</organism>
<dbReference type="Pfam" id="PF17764">
    <property type="entry name" value="PriA_3primeBD"/>
    <property type="match status" value="1"/>
</dbReference>
<dbReference type="Pfam" id="PF00270">
    <property type="entry name" value="DEAD"/>
    <property type="match status" value="1"/>
</dbReference>
<dbReference type="GO" id="GO:0006310">
    <property type="term" value="P:DNA recombination"/>
    <property type="evidence" value="ECO:0007669"/>
    <property type="project" value="InterPro"/>
</dbReference>
<dbReference type="Pfam" id="PF00271">
    <property type="entry name" value="Helicase_C"/>
    <property type="match status" value="1"/>
</dbReference>
<keyword evidence="5 12" id="KW-0378">Hydrolase</keyword>
<evidence type="ECO:0000256" key="4">
    <source>
        <dbReference type="ARBA" id="ARBA00022741"/>
    </source>
</evidence>
<protein>
    <recommendedName>
        <fullName evidence="12">Replication restart protein PriA</fullName>
    </recommendedName>
    <alternativeName>
        <fullName evidence="12">ATP-dependent DNA helicase PriA</fullName>
        <ecNumber evidence="12">5.6.2.4</ecNumber>
    </alternativeName>
    <alternativeName>
        <fullName evidence="12">DNA 3'-5' helicase PriA</fullName>
    </alternativeName>
</protein>
<feature type="domain" description="Helicase ATP-binding" evidence="13">
    <location>
        <begin position="211"/>
        <end position="378"/>
    </location>
</feature>
<keyword evidence="4 12" id="KW-0547">Nucleotide-binding</keyword>
<keyword evidence="15" id="KW-1185">Reference proteome</keyword>
<dbReference type="FunFam" id="3.40.50.300:FF:000489">
    <property type="entry name" value="Primosome assembly protein PriA"/>
    <property type="match status" value="1"/>
</dbReference>
<evidence type="ECO:0000256" key="5">
    <source>
        <dbReference type="ARBA" id="ARBA00022801"/>
    </source>
</evidence>
<dbReference type="InterPro" id="IPR027417">
    <property type="entry name" value="P-loop_NTPase"/>
</dbReference>
<dbReference type="GO" id="GO:0016887">
    <property type="term" value="F:ATP hydrolysis activity"/>
    <property type="evidence" value="ECO:0007669"/>
    <property type="project" value="RHEA"/>
</dbReference>
<evidence type="ECO:0000313" key="14">
    <source>
        <dbReference type="EMBL" id="AWN82191.1"/>
    </source>
</evidence>
<feature type="binding site" evidence="12">
    <location>
        <position position="484"/>
    </location>
    <ligand>
        <name>Zn(2+)</name>
        <dbReference type="ChEBI" id="CHEBI:29105"/>
        <label>1</label>
    </ligand>
</feature>
<evidence type="ECO:0000256" key="9">
    <source>
        <dbReference type="ARBA" id="ARBA00023125"/>
    </source>
</evidence>
<dbReference type="EMBL" id="CP029619">
    <property type="protein sequence ID" value="AWN82191.1"/>
    <property type="molecule type" value="Genomic_DNA"/>
</dbReference>
<evidence type="ECO:0000256" key="3">
    <source>
        <dbReference type="ARBA" id="ARBA00022723"/>
    </source>
</evidence>
<dbReference type="GO" id="GO:1990077">
    <property type="term" value="C:primosome complex"/>
    <property type="evidence" value="ECO:0007669"/>
    <property type="project" value="UniProtKB-UniRule"/>
</dbReference>
<keyword evidence="7 12" id="KW-0862">Zinc</keyword>
<keyword evidence="2 12" id="KW-0235">DNA replication</keyword>
<dbReference type="RefSeq" id="WP_109997575.1">
    <property type="nucleotide sequence ID" value="NZ_CP029619.1"/>
</dbReference>
<gene>
    <name evidence="12 14" type="primary">priA</name>
    <name evidence="14" type="ORF">DK880_00892</name>
</gene>
<dbReference type="InterPro" id="IPR040498">
    <property type="entry name" value="PriA_CRR"/>
</dbReference>
<dbReference type="GO" id="GO:0006269">
    <property type="term" value="P:DNA replication, synthesis of primer"/>
    <property type="evidence" value="ECO:0007669"/>
    <property type="project" value="UniProtKB-KW"/>
</dbReference>
<dbReference type="PANTHER" id="PTHR30580">
    <property type="entry name" value="PRIMOSOMAL PROTEIN N"/>
    <property type="match status" value="1"/>
</dbReference>
<keyword evidence="1 12" id="KW-0639">Primosome</keyword>
<evidence type="ECO:0000313" key="15">
    <source>
        <dbReference type="Proteomes" id="UP000245872"/>
    </source>
</evidence>
<dbReference type="InterPro" id="IPR014001">
    <property type="entry name" value="Helicase_ATP-bd"/>
</dbReference>
<comment type="similarity">
    <text evidence="12">Belongs to the helicase family. PriA subfamily.</text>
</comment>
<feature type="binding site" evidence="12">
    <location>
        <position position="453"/>
    </location>
    <ligand>
        <name>Zn(2+)</name>
        <dbReference type="ChEBI" id="CHEBI:29105"/>
        <label>2</label>
    </ligand>
</feature>
<dbReference type="OrthoDB" id="9759544at2"/>
<dbReference type="SUPFAM" id="SSF52540">
    <property type="entry name" value="P-loop containing nucleoside triphosphate hydrolases"/>
    <property type="match status" value="1"/>
</dbReference>
<comment type="function">
    <text evidence="12">Initiates the restart of stalled replication forks, which reloads the replicative helicase on sites other than the origin of replication. Recognizes and binds to abandoned replication forks and remodels them to uncover a helicase loading site. Promotes assembly of the primosome at these replication forks.</text>
</comment>
<feature type="binding site" evidence="12">
    <location>
        <position position="450"/>
    </location>
    <ligand>
        <name>Zn(2+)</name>
        <dbReference type="ChEBI" id="CHEBI:29105"/>
        <label>2</label>
    </ligand>
</feature>
<feature type="binding site" evidence="12">
    <location>
        <position position="444"/>
    </location>
    <ligand>
        <name>Zn(2+)</name>
        <dbReference type="ChEBI" id="CHEBI:29105"/>
        <label>1</label>
    </ligand>
</feature>
<dbReference type="GO" id="GO:0043138">
    <property type="term" value="F:3'-5' DNA helicase activity"/>
    <property type="evidence" value="ECO:0007669"/>
    <property type="project" value="UniProtKB-EC"/>
</dbReference>
<keyword evidence="3 12" id="KW-0479">Metal-binding</keyword>
<dbReference type="NCBIfam" id="TIGR00595">
    <property type="entry name" value="priA"/>
    <property type="match status" value="1"/>
</dbReference>
<comment type="catalytic activity">
    <reaction evidence="12">
        <text>Couples ATP hydrolysis with the unwinding of duplex DNA by translocating in the 3'-5' direction.</text>
        <dbReference type="EC" id="5.6.2.4"/>
    </reaction>
</comment>
<dbReference type="PROSITE" id="PS51192">
    <property type="entry name" value="HELICASE_ATP_BIND_1"/>
    <property type="match status" value="1"/>
</dbReference>
<evidence type="ECO:0000256" key="6">
    <source>
        <dbReference type="ARBA" id="ARBA00022806"/>
    </source>
</evidence>
<feature type="binding site" evidence="12">
    <location>
        <position position="441"/>
    </location>
    <ligand>
        <name>Zn(2+)</name>
        <dbReference type="ChEBI" id="CHEBI:29105"/>
        <label>1</label>
    </ligand>
</feature>
<evidence type="ECO:0000256" key="11">
    <source>
        <dbReference type="ARBA" id="ARBA00048988"/>
    </source>
</evidence>
<dbReference type="KEGG" id="cher:DK880_00892"/>
<evidence type="ECO:0000256" key="8">
    <source>
        <dbReference type="ARBA" id="ARBA00022840"/>
    </source>
</evidence>
<dbReference type="Pfam" id="PF18319">
    <property type="entry name" value="Zn_ribbon_PriA"/>
    <property type="match status" value="1"/>
</dbReference>
<evidence type="ECO:0000259" key="13">
    <source>
        <dbReference type="PROSITE" id="PS51192"/>
    </source>
</evidence>
<keyword evidence="6 12" id="KW-0347">Helicase</keyword>
<dbReference type="InterPro" id="IPR001650">
    <property type="entry name" value="Helicase_C-like"/>
</dbReference>
<dbReference type="EC" id="5.6.2.4" evidence="12"/>
<accession>A0A2Z3LA25</accession>
<sequence length="736" mass="82404">MVGHRSAFADVMLPLPLKVLTYRVPPPYQNSLKVGSGVLVPLRSGKILFAIVTKLHNIIPDYTTRSLLAVVYAQPLCSKPQLAFLTWLADYYLATVGKVLSIGLPKSLYLPHNIIFTATPALDIKTTAAGAKNILTALQRHPHSYPALTKLVGKEAHKAIIHCLAEGWIKATVARTIADKSTASIPPLFAAALQPLTILTTMQKKTFTAIQSQFATKTVVLLYGAIGSGKTELYMHWIAEILRKQKQVLFLLPEISLLTHMIERIKPFFEKWLVVYHSKQTTAARLQAWERTLQEPTLLVVGTRSALFMPFQQLGLIIVDEEHDMAYKHTDSAPTYQARDSSIILAKQHQANVLLGSGTPSIESYYNAQSAKFGLVTLSQRFSTSTAPKFFFIDLKKEKQYKTMRENFSLTLLAAMQANSQEGGQTIIFHNRRGYACYLLCAACGGVPCCLTCSVSLTYHQEVQQLICHYCGYTTAPFTIAPCCGSRQLHNRGFGTEKIEETVQLFFPEQKIVRMDLDSTKSKTACQALLQKISSDPTAMLVGTQLIAKGLDFAHIRLVGVLDIDGLLHFPDFRANEKCFQLITQLAGRAGRREHRGKVFIQTAQPHHPLFRYLADGNYQGMYQTELAEREKFLYPPYVKLIKVTLRCTNETTLQLGAMELKKMLQAKLGPTVIGPQQPLVGKVKSFFLLDFFVKIENKYLPHLPIRKAMLQTACQQLIKQKLFSKIQLLLDVDPM</sequence>
<dbReference type="GO" id="GO:0006302">
    <property type="term" value="P:double-strand break repair"/>
    <property type="evidence" value="ECO:0007669"/>
    <property type="project" value="InterPro"/>
</dbReference>
<evidence type="ECO:0000256" key="2">
    <source>
        <dbReference type="ARBA" id="ARBA00022705"/>
    </source>
</evidence>
<dbReference type="HAMAP" id="MF_00983">
    <property type="entry name" value="PriA"/>
    <property type="match status" value="1"/>
</dbReference>
<dbReference type="InterPro" id="IPR042115">
    <property type="entry name" value="PriA_3primeBD_sf"/>
</dbReference>